<comment type="caution">
    <text evidence="2">The sequence shown here is derived from an EMBL/GenBank/DDBJ whole genome shotgun (WGS) entry which is preliminary data.</text>
</comment>
<sequence length="259" mass="28276">MAHRGYSPEGLENTIPAFRAALGLGYQYLETDINTTSDGVTLVFHDPTLERVTDGRGTIAELPYAVVRQARVGGLEPISTLRELFEALPGANFNIDVKDSRSASNLAALIEEFALHDRVCVASFSGRRRRDVLRRLGRPVASSPGKKLLAAYFALQGWMPAPVLRALVRNVDVLQVPPRYKARELVTRRSVAKAHRLGLKVHVWTINDPAQMHRLFDLGVDGIMTDRGDVLAGVMRERGYWPAAGNPAPPPAGAPAPTA</sequence>
<reference evidence="2 3" key="1">
    <citation type="submission" date="2020-02" db="EMBL/GenBank/DDBJ databases">
        <title>Genome sequence of strain AETb3-4.</title>
        <authorList>
            <person name="Gao J."/>
            <person name="Zhang X."/>
        </authorList>
    </citation>
    <scope>NUCLEOTIDE SEQUENCE [LARGE SCALE GENOMIC DNA]</scope>
    <source>
        <strain evidence="2 3">AETb3-4</strain>
    </source>
</reference>
<dbReference type="CDD" id="cd08561">
    <property type="entry name" value="GDPD_cytoplasmic_ScUgpQ2_like"/>
    <property type="match status" value="1"/>
</dbReference>
<evidence type="ECO:0000259" key="1">
    <source>
        <dbReference type="PROSITE" id="PS51704"/>
    </source>
</evidence>
<dbReference type="AlphaFoldDB" id="A0A7Y7IGG0"/>
<dbReference type="PANTHER" id="PTHR43805">
    <property type="entry name" value="GLYCEROPHOSPHORYL DIESTER PHOSPHODIESTERASE"/>
    <property type="match status" value="1"/>
</dbReference>
<feature type="domain" description="GP-PDE" evidence="1">
    <location>
        <begin position="1"/>
        <end position="235"/>
    </location>
</feature>
<accession>A0A7Y7IGG0</accession>
<evidence type="ECO:0000313" key="3">
    <source>
        <dbReference type="Proteomes" id="UP000543556"/>
    </source>
</evidence>
<proteinExistence type="predicted"/>
<dbReference type="GO" id="GO:0006629">
    <property type="term" value="P:lipid metabolic process"/>
    <property type="evidence" value="ECO:0007669"/>
    <property type="project" value="InterPro"/>
</dbReference>
<dbReference type="Pfam" id="PF03009">
    <property type="entry name" value="GDPD"/>
    <property type="match status" value="1"/>
</dbReference>
<gene>
    <name evidence="2" type="ORF">G6034_08985</name>
</gene>
<dbReference type="EMBL" id="JAAMFM010000010">
    <property type="protein sequence ID" value="NVM95046.1"/>
    <property type="molecule type" value="Genomic_DNA"/>
</dbReference>
<dbReference type="GO" id="GO:0008081">
    <property type="term" value="F:phosphoric diester hydrolase activity"/>
    <property type="evidence" value="ECO:0007669"/>
    <property type="project" value="InterPro"/>
</dbReference>
<dbReference type="SUPFAM" id="SSF51695">
    <property type="entry name" value="PLC-like phosphodiesterases"/>
    <property type="match status" value="1"/>
</dbReference>
<dbReference type="PANTHER" id="PTHR43805:SF1">
    <property type="entry name" value="GP-PDE DOMAIN-CONTAINING PROTEIN"/>
    <property type="match status" value="1"/>
</dbReference>
<dbReference type="Gene3D" id="3.20.20.190">
    <property type="entry name" value="Phosphatidylinositol (PI) phosphodiesterase"/>
    <property type="match status" value="1"/>
</dbReference>
<dbReference type="InterPro" id="IPR017946">
    <property type="entry name" value="PLC-like_Pdiesterase_TIM-brl"/>
</dbReference>
<name>A0A7Y7IGG0_9MICC</name>
<organism evidence="2 3">
    <name type="scientific">Arthrobacter wenxiniae</name>
    <dbReference type="NCBI Taxonomy" id="2713570"/>
    <lineage>
        <taxon>Bacteria</taxon>
        <taxon>Bacillati</taxon>
        <taxon>Actinomycetota</taxon>
        <taxon>Actinomycetes</taxon>
        <taxon>Micrococcales</taxon>
        <taxon>Micrococcaceae</taxon>
        <taxon>Arthrobacter</taxon>
    </lineage>
</organism>
<evidence type="ECO:0000313" key="2">
    <source>
        <dbReference type="EMBL" id="NVM95046.1"/>
    </source>
</evidence>
<dbReference type="Proteomes" id="UP000543556">
    <property type="component" value="Unassembled WGS sequence"/>
</dbReference>
<dbReference type="PROSITE" id="PS51704">
    <property type="entry name" value="GP_PDE"/>
    <property type="match status" value="1"/>
</dbReference>
<protein>
    <submittedName>
        <fullName evidence="2">Glycerophosphodiester phosphodiesterase</fullName>
    </submittedName>
</protein>
<keyword evidence="3" id="KW-1185">Reference proteome</keyword>
<dbReference type="InterPro" id="IPR030395">
    <property type="entry name" value="GP_PDE_dom"/>
</dbReference>